<proteinExistence type="predicted"/>
<name>A0A3M7C7X0_HORWE</name>
<reference evidence="2 3" key="1">
    <citation type="journal article" date="2018" name="BMC Genomics">
        <title>Genomic evidence for intraspecific hybridization in a clonal and extremely halotolerant yeast.</title>
        <authorList>
            <person name="Gostincar C."/>
            <person name="Stajich J.E."/>
            <person name="Zupancic J."/>
            <person name="Zalar P."/>
            <person name="Gunde-Cimerman N."/>
        </authorList>
    </citation>
    <scope>NUCLEOTIDE SEQUENCE [LARGE SCALE GENOMIC DNA]</scope>
    <source>
        <strain evidence="2 3">EXF-151</strain>
    </source>
</reference>
<dbReference type="Proteomes" id="UP000270230">
    <property type="component" value="Unassembled WGS sequence"/>
</dbReference>
<protein>
    <submittedName>
        <fullName evidence="2">Uncharacterized protein</fullName>
    </submittedName>
</protein>
<evidence type="ECO:0000313" key="3">
    <source>
        <dbReference type="Proteomes" id="UP000270230"/>
    </source>
</evidence>
<accession>A0A3M7C7X0</accession>
<evidence type="ECO:0000313" key="2">
    <source>
        <dbReference type="EMBL" id="RMY48093.1"/>
    </source>
</evidence>
<comment type="caution">
    <text evidence="2">The sequence shown here is derived from an EMBL/GenBank/DDBJ whole genome shotgun (WGS) entry which is preliminary data.</text>
</comment>
<sequence length="129" mass="13844">MPTETKDHAAGKSLDLADDTERNAYTETLEQAPTLATAKTKDGSIAPFPTAEFPDKLAEEVEYGAGGVKGLAENPFVFGAAFLASLGGFSFGYDQVGLSVPSGPFGKWRECEKKKKKQAERRADSILRV</sequence>
<gene>
    <name evidence="2" type="ORF">D0865_08290</name>
</gene>
<feature type="region of interest" description="Disordered" evidence="1">
    <location>
        <begin position="28"/>
        <end position="47"/>
    </location>
</feature>
<dbReference type="VEuPathDB" id="FungiDB:BTJ68_01224"/>
<dbReference type="AlphaFoldDB" id="A0A3M7C7X0"/>
<dbReference type="EMBL" id="QWIN01000694">
    <property type="protein sequence ID" value="RMY48093.1"/>
    <property type="molecule type" value="Genomic_DNA"/>
</dbReference>
<evidence type="ECO:0000256" key="1">
    <source>
        <dbReference type="SAM" id="MobiDB-lite"/>
    </source>
</evidence>
<organism evidence="2 3">
    <name type="scientific">Hortaea werneckii</name>
    <name type="common">Black yeast</name>
    <name type="synonym">Cladosporium werneckii</name>
    <dbReference type="NCBI Taxonomy" id="91943"/>
    <lineage>
        <taxon>Eukaryota</taxon>
        <taxon>Fungi</taxon>
        <taxon>Dikarya</taxon>
        <taxon>Ascomycota</taxon>
        <taxon>Pezizomycotina</taxon>
        <taxon>Dothideomycetes</taxon>
        <taxon>Dothideomycetidae</taxon>
        <taxon>Mycosphaerellales</taxon>
        <taxon>Teratosphaeriaceae</taxon>
        <taxon>Hortaea</taxon>
    </lineage>
</organism>
<dbReference type="OrthoDB" id="3871212at2759"/>